<dbReference type="EMBL" id="BNAO01000005">
    <property type="protein sequence ID" value="GHG70736.1"/>
    <property type="molecule type" value="Genomic_DNA"/>
</dbReference>
<dbReference type="SUPFAM" id="SSF103642">
    <property type="entry name" value="Sec-C motif"/>
    <property type="match status" value="1"/>
</dbReference>
<proteinExistence type="predicted"/>
<dbReference type="PANTHER" id="PTHR33747">
    <property type="entry name" value="UPF0225 PROTEIN SCO1677"/>
    <property type="match status" value="1"/>
</dbReference>
<dbReference type="InterPro" id="IPR032710">
    <property type="entry name" value="NTF2-like_dom_sf"/>
</dbReference>
<organism evidence="2 3">
    <name type="scientific">Alishewanella longhuensis</name>
    <dbReference type="NCBI Taxonomy" id="1091037"/>
    <lineage>
        <taxon>Bacteria</taxon>
        <taxon>Pseudomonadati</taxon>
        <taxon>Pseudomonadota</taxon>
        <taxon>Gammaproteobacteria</taxon>
        <taxon>Alteromonadales</taxon>
        <taxon>Alteromonadaceae</taxon>
        <taxon>Alishewanella</taxon>
    </lineage>
</organism>
<dbReference type="InterPro" id="IPR004027">
    <property type="entry name" value="SEC_C_motif"/>
</dbReference>
<dbReference type="Gene3D" id="3.10.450.50">
    <property type="match status" value="1"/>
</dbReference>
<reference evidence="3" key="1">
    <citation type="journal article" date="2019" name="Int. J. Syst. Evol. Microbiol.">
        <title>The Global Catalogue of Microorganisms (GCM) 10K type strain sequencing project: providing services to taxonomists for standard genome sequencing and annotation.</title>
        <authorList>
            <consortium name="The Broad Institute Genomics Platform"/>
            <consortium name="The Broad Institute Genome Sequencing Center for Infectious Disease"/>
            <person name="Wu L."/>
            <person name="Ma J."/>
        </authorList>
    </citation>
    <scope>NUCLEOTIDE SEQUENCE [LARGE SCALE GENOMIC DNA]</scope>
    <source>
        <strain evidence="3">CGMCC 1.7003</strain>
    </source>
</reference>
<dbReference type="SUPFAM" id="SSF54427">
    <property type="entry name" value="NTF2-like"/>
    <property type="match status" value="1"/>
</dbReference>
<accession>A0ABQ3KYL5</accession>
<dbReference type="InterPro" id="IPR048469">
    <property type="entry name" value="YchJ-like_M"/>
</dbReference>
<evidence type="ECO:0000259" key="1">
    <source>
        <dbReference type="Pfam" id="PF17775"/>
    </source>
</evidence>
<name>A0ABQ3KYL5_9ALTE</name>
<dbReference type="Proteomes" id="UP000659697">
    <property type="component" value="Unassembled WGS sequence"/>
</dbReference>
<evidence type="ECO:0000313" key="3">
    <source>
        <dbReference type="Proteomes" id="UP000659697"/>
    </source>
</evidence>
<dbReference type="Pfam" id="PF17775">
    <property type="entry name" value="YchJ_M-like"/>
    <property type="match status" value="1"/>
</dbReference>
<dbReference type="PANTHER" id="PTHR33747:SF1">
    <property type="entry name" value="ADENYLATE CYCLASE-ASSOCIATED CAP C-TERMINAL DOMAIN-CONTAINING PROTEIN"/>
    <property type="match status" value="1"/>
</dbReference>
<dbReference type="Pfam" id="PF02810">
    <property type="entry name" value="SEC-C"/>
    <property type="match status" value="1"/>
</dbReference>
<keyword evidence="3" id="KW-1185">Reference proteome</keyword>
<gene>
    <name evidence="2" type="primary">ychJ</name>
    <name evidence="2" type="ORF">GCM10010919_21480</name>
</gene>
<evidence type="ECO:0000313" key="2">
    <source>
        <dbReference type="EMBL" id="GHG70736.1"/>
    </source>
</evidence>
<feature type="domain" description="YchJ-like middle NTF2-like" evidence="1">
    <location>
        <begin position="1"/>
        <end position="91"/>
    </location>
</feature>
<protein>
    <submittedName>
        <fullName evidence="2">Preprotein translocase SecA</fullName>
    </submittedName>
</protein>
<comment type="caution">
    <text evidence="2">The sequence shown here is derived from an EMBL/GenBank/DDBJ whole genome shotgun (WGS) entry which is preliminary data.</text>
</comment>
<sequence>MRSRFSAFCLADTAYLVATLHPSQRTTGIADEITTFAQDVHFCHLAIKSAAQTSEQGQVSFAAYFLHEHKLDVIEEVSDFVYDGRWYYKSGQLQKSEPKKIGRNDSCPCGSGKKFKQCLTHQLSGQLTDKTYLFR</sequence>